<protein>
    <submittedName>
        <fullName evidence="1">DUF1947 domain-containing protein</fullName>
    </submittedName>
</protein>
<evidence type="ECO:0000313" key="2">
    <source>
        <dbReference type="Proteomes" id="UP000033636"/>
    </source>
</evidence>
<proteinExistence type="predicted"/>
<organism evidence="1 2">
    <name type="scientific">Thermoproteus sp. AZ2</name>
    <dbReference type="NCBI Taxonomy" id="1609232"/>
    <lineage>
        <taxon>Archaea</taxon>
        <taxon>Thermoproteota</taxon>
        <taxon>Thermoprotei</taxon>
        <taxon>Thermoproteales</taxon>
        <taxon>Thermoproteaceae</taxon>
        <taxon>Thermoproteus</taxon>
    </lineage>
</organism>
<comment type="caution">
    <text evidence="1">The sequence shown here is derived from an EMBL/GenBank/DDBJ whole genome shotgun (WGS) entry which is preliminary data.</text>
</comment>
<dbReference type="Proteomes" id="UP000033636">
    <property type="component" value="Unassembled WGS sequence"/>
</dbReference>
<accession>A0ACC6V3I3</accession>
<sequence length="171" mass="18714">MKRVRLSNKEVKELAASLGRLGEILKNADVVEVGELEGGKAIYIVDKTPALYKAEVQGLGEVIIPTLYLLHKSPMGQGVAQLYPHLVVDAGAVNHILNGADVMRPGIKRVEGDFDKGQPVLIEDEKGRIIAIGVSLYSRKELEAAEKGKMVYNAHYLGDKLWKLSLELANK</sequence>
<gene>
    <name evidence="1" type="ORF">TU35_009685</name>
</gene>
<reference evidence="1" key="1">
    <citation type="submission" date="2024-07" db="EMBL/GenBank/DDBJ databases">
        <title>Metagenome and Metagenome-Assembled Genomes of Archaea from a hot spring from the geothermal field of Los Azufres, Mexico.</title>
        <authorList>
            <person name="Marin-Paredes R."/>
            <person name="Martinez-Romero E."/>
            <person name="Servin-Garciduenas L.E."/>
        </authorList>
    </citation>
    <scope>NUCLEOTIDE SEQUENCE</scope>
</reference>
<dbReference type="EMBL" id="JZWT02000037">
    <property type="protein sequence ID" value="MFB6491482.1"/>
    <property type="molecule type" value="Genomic_DNA"/>
</dbReference>
<name>A0ACC6V3I3_9CREN</name>
<evidence type="ECO:0000313" key="1">
    <source>
        <dbReference type="EMBL" id="MFB6491482.1"/>
    </source>
</evidence>